<dbReference type="Proteomes" id="UP000504631">
    <property type="component" value="Unplaced"/>
</dbReference>
<evidence type="ECO:0000313" key="7">
    <source>
        <dbReference type="RefSeq" id="XP_033366168.1"/>
    </source>
</evidence>
<dbReference type="PANTHER" id="PTHR12895:SF9">
    <property type="entry name" value="DYMECLIN"/>
    <property type="match status" value="1"/>
</dbReference>
<dbReference type="KEGG" id="bvk:117243087"/>
<dbReference type="GO" id="GO:0007030">
    <property type="term" value="P:Golgi organization"/>
    <property type="evidence" value="ECO:0007669"/>
    <property type="project" value="TreeGrafter"/>
</dbReference>
<reference evidence="6 7" key="1">
    <citation type="submission" date="2025-04" db="UniProtKB">
        <authorList>
            <consortium name="RefSeq"/>
        </authorList>
    </citation>
    <scope>IDENTIFICATION</scope>
    <source>
        <tissue evidence="6 7">Muscle</tissue>
    </source>
</reference>
<organism evidence="5 7">
    <name type="scientific">Bombus vosnesenskii</name>
    <dbReference type="NCBI Taxonomy" id="207650"/>
    <lineage>
        <taxon>Eukaryota</taxon>
        <taxon>Metazoa</taxon>
        <taxon>Ecdysozoa</taxon>
        <taxon>Arthropoda</taxon>
        <taxon>Hexapoda</taxon>
        <taxon>Insecta</taxon>
        <taxon>Pterygota</taxon>
        <taxon>Neoptera</taxon>
        <taxon>Endopterygota</taxon>
        <taxon>Hymenoptera</taxon>
        <taxon>Apocrita</taxon>
        <taxon>Aculeata</taxon>
        <taxon>Apoidea</taxon>
        <taxon>Anthophila</taxon>
        <taxon>Apidae</taxon>
        <taxon>Bombus</taxon>
        <taxon>Pyrobombus</taxon>
    </lineage>
</organism>
<evidence type="ECO:0000313" key="5">
    <source>
        <dbReference type="Proteomes" id="UP000504631"/>
    </source>
</evidence>
<accession>A0A6J3LKX9</accession>
<dbReference type="GO" id="GO:0005794">
    <property type="term" value="C:Golgi apparatus"/>
    <property type="evidence" value="ECO:0007669"/>
    <property type="project" value="TreeGrafter"/>
</dbReference>
<dbReference type="GeneID" id="117243087"/>
<proteinExistence type="inferred from homology"/>
<evidence type="ECO:0000256" key="4">
    <source>
        <dbReference type="ARBA" id="ARBA00023288"/>
    </source>
</evidence>
<dbReference type="InterPro" id="IPR019142">
    <property type="entry name" value="Dymeclin"/>
</dbReference>
<comment type="similarity">
    <text evidence="1">Belongs to the dymeclin family.</text>
</comment>
<keyword evidence="4" id="KW-0449">Lipoprotein</keyword>
<gene>
    <name evidence="6 7" type="primary">LOC117243087</name>
</gene>
<protein>
    <recommendedName>
        <fullName evidence="2">Dymeclin</fullName>
    </recommendedName>
</protein>
<name>A0A6J3LKX9_9HYME</name>
<dbReference type="Pfam" id="PF09742">
    <property type="entry name" value="Dymeclin"/>
    <property type="match status" value="1"/>
</dbReference>
<dbReference type="PANTHER" id="PTHR12895">
    <property type="entry name" value="DYMECLIN"/>
    <property type="match status" value="1"/>
</dbReference>
<sequence length="684" mass="78168">MGTTPSRYDDLSKNVYLEKFCGKKSILPNDPFWNTFLSYNMKPPVTRNDQIELDSRLDFSCQQLLVNNLSTGNFGSLIQVALMRATNLLASMQNQKIISAWQTYNALFALRCILKYLIETVGEEEMIKHIEAPQLPVPTQSNSSYRLKDLFEALIDIVTDVPLCEFTYVVHLEAINCLLVLLSVQLFSQTAAEYSCIYRIAMHSHSSEHAPAMVCTLLHNFVQQEHAPPGLLTQQPGGSIVFSIAAGLWNVITMGMGSSLKNVQVTSNGTSEEEERKRDTETPLASQSLLLLLVLTNHCTATENPYRNALFTFVDMQESYSTMQAKGAFRFNLNKLYNAICKIPNTDEVTLLLYMLLHRNASIKQDIMRRPDIQLLVIPILQILYHAPNNTSHHIYMSLIILLILSEDETFNKRIHEIMLKGVSWYTERSISEISLGGLLILVVIRTIQYNMFKMRDKYLHTNCLAALANMSAQFTSLHPYVSQRLLSLFETLAKKHARLEAKIRTQPSISSDSTTITINGTTANTDLIQDLTILEEVLRMVLEIINSCLTHRLAHNPNLIYTLLYKKDIFQPFRMHSAFQDIVQNIDSVINFFSYKLEQKDQSQLGVTQVLTTIQQGTTEWPRDRLRKFPELKFKYVEEEQPEEFFIPYVWNVVCQSALLHWNAENIKLFSPHTGEQTTIIVC</sequence>
<evidence type="ECO:0000256" key="2">
    <source>
        <dbReference type="ARBA" id="ARBA00015736"/>
    </source>
</evidence>
<keyword evidence="3" id="KW-0519">Myristate</keyword>
<dbReference type="AlphaFoldDB" id="A0A6J3LKX9"/>
<evidence type="ECO:0000313" key="6">
    <source>
        <dbReference type="RefSeq" id="XP_033366167.1"/>
    </source>
</evidence>
<dbReference type="RefSeq" id="XP_033366168.1">
    <property type="nucleotide sequence ID" value="XM_033510277.1"/>
</dbReference>
<keyword evidence="5" id="KW-1185">Reference proteome</keyword>
<evidence type="ECO:0000256" key="3">
    <source>
        <dbReference type="ARBA" id="ARBA00022707"/>
    </source>
</evidence>
<dbReference type="RefSeq" id="XP_033366167.1">
    <property type="nucleotide sequence ID" value="XM_033510276.1"/>
</dbReference>
<evidence type="ECO:0000256" key="1">
    <source>
        <dbReference type="ARBA" id="ARBA00010603"/>
    </source>
</evidence>